<dbReference type="AlphaFoldDB" id="A0A9P1MEI2"/>
<comment type="caution">
    <text evidence="2">The sequence shown here is derived from an EMBL/GenBank/DDBJ whole genome shotgun (WGS) entry which is preliminary data.</text>
</comment>
<evidence type="ECO:0000256" key="1">
    <source>
        <dbReference type="SAM" id="MobiDB-lite"/>
    </source>
</evidence>
<feature type="region of interest" description="Disordered" evidence="1">
    <location>
        <begin position="251"/>
        <end position="273"/>
    </location>
</feature>
<name>A0A9P1MEI2_9PEZI</name>
<sequence>MGVEISPLSPIQTEPLHTSCFFRSRFLNHHAPSTTDSFRPSTAQIDLEWSTPRSHTCDWSIECFYRRKISDDGVETHPLLEIFIFLDIFRFLFSRRNPHRARLGLAPEKKRLFTFKPFDPQTKTSFTFRYDASASAKPNLKRGRCGADVDGPNTASVSCKKRRLRLQLITSRLSQPFSLPATHILNREGLANGDKRFLKMATHAEMVRRGLHANHSSTSFRRFATLNLTRARLKDCTWTELSAVLSHQIDDVSEEDTNPPEYRRSIYDDEDDDDCEAFPSADHDSLYDNADDQEDVYSDFGAIFGQGSGAVAESDDGHSFEEYLDELDGISWAVRSV</sequence>
<keyword evidence="3" id="KW-1185">Reference proteome</keyword>
<organism evidence="2 3">
    <name type="scientific">Parascedosporium putredinis</name>
    <dbReference type="NCBI Taxonomy" id="1442378"/>
    <lineage>
        <taxon>Eukaryota</taxon>
        <taxon>Fungi</taxon>
        <taxon>Dikarya</taxon>
        <taxon>Ascomycota</taxon>
        <taxon>Pezizomycotina</taxon>
        <taxon>Sordariomycetes</taxon>
        <taxon>Hypocreomycetidae</taxon>
        <taxon>Microascales</taxon>
        <taxon>Microascaceae</taxon>
        <taxon>Parascedosporium</taxon>
    </lineage>
</organism>
<reference evidence="2" key="1">
    <citation type="submission" date="2022-11" db="EMBL/GenBank/DDBJ databases">
        <authorList>
            <person name="Scott C."/>
            <person name="Bruce N."/>
        </authorList>
    </citation>
    <scope>NUCLEOTIDE SEQUENCE</scope>
</reference>
<dbReference type="OrthoDB" id="5387995at2759"/>
<evidence type="ECO:0000313" key="3">
    <source>
        <dbReference type="Proteomes" id="UP000838763"/>
    </source>
</evidence>
<gene>
    <name evidence="2" type="ORF">PPNO1_LOCUS8553</name>
</gene>
<protein>
    <submittedName>
        <fullName evidence="2">Uncharacterized protein</fullName>
    </submittedName>
</protein>
<evidence type="ECO:0000313" key="2">
    <source>
        <dbReference type="EMBL" id="CAI4218981.1"/>
    </source>
</evidence>
<dbReference type="EMBL" id="CALLCH030000019">
    <property type="protein sequence ID" value="CAI4218981.1"/>
    <property type="molecule type" value="Genomic_DNA"/>
</dbReference>
<dbReference type="Proteomes" id="UP000838763">
    <property type="component" value="Unassembled WGS sequence"/>
</dbReference>
<proteinExistence type="predicted"/>
<accession>A0A9P1MEI2</accession>